<name>A0A392M3T2_9FABA</name>
<evidence type="ECO:0000313" key="1">
    <source>
        <dbReference type="EMBL" id="MCH81966.1"/>
    </source>
</evidence>
<dbReference type="AlphaFoldDB" id="A0A392M3T2"/>
<organism evidence="1 2">
    <name type="scientific">Trifolium medium</name>
    <dbReference type="NCBI Taxonomy" id="97028"/>
    <lineage>
        <taxon>Eukaryota</taxon>
        <taxon>Viridiplantae</taxon>
        <taxon>Streptophyta</taxon>
        <taxon>Embryophyta</taxon>
        <taxon>Tracheophyta</taxon>
        <taxon>Spermatophyta</taxon>
        <taxon>Magnoliopsida</taxon>
        <taxon>eudicotyledons</taxon>
        <taxon>Gunneridae</taxon>
        <taxon>Pentapetalae</taxon>
        <taxon>rosids</taxon>
        <taxon>fabids</taxon>
        <taxon>Fabales</taxon>
        <taxon>Fabaceae</taxon>
        <taxon>Papilionoideae</taxon>
        <taxon>50 kb inversion clade</taxon>
        <taxon>NPAAA clade</taxon>
        <taxon>Hologalegina</taxon>
        <taxon>IRL clade</taxon>
        <taxon>Trifolieae</taxon>
        <taxon>Trifolium</taxon>
    </lineage>
</organism>
<dbReference type="EMBL" id="LXQA010003023">
    <property type="protein sequence ID" value="MCH81966.1"/>
    <property type="molecule type" value="Genomic_DNA"/>
</dbReference>
<comment type="caution">
    <text evidence="1">The sequence shown here is derived from an EMBL/GenBank/DDBJ whole genome shotgun (WGS) entry which is preliminary data.</text>
</comment>
<accession>A0A392M3T2</accession>
<gene>
    <name evidence="1" type="ORF">A2U01_0002760</name>
</gene>
<proteinExistence type="predicted"/>
<protein>
    <submittedName>
        <fullName evidence="1">Uncharacterized protein</fullName>
    </submittedName>
</protein>
<reference evidence="1 2" key="1">
    <citation type="journal article" date="2018" name="Front. Plant Sci.">
        <title>Red Clover (Trifolium pratense) and Zigzag Clover (T. medium) - A Picture of Genomic Similarities and Differences.</title>
        <authorList>
            <person name="Dluhosova J."/>
            <person name="Istvanek J."/>
            <person name="Nedelnik J."/>
            <person name="Repkova J."/>
        </authorList>
    </citation>
    <scope>NUCLEOTIDE SEQUENCE [LARGE SCALE GENOMIC DNA]</scope>
    <source>
        <strain evidence="2">cv. 10/8</strain>
        <tissue evidence="1">Leaf</tissue>
    </source>
</reference>
<feature type="non-terminal residue" evidence="1">
    <location>
        <position position="177"/>
    </location>
</feature>
<dbReference type="Proteomes" id="UP000265520">
    <property type="component" value="Unassembled WGS sequence"/>
</dbReference>
<sequence>MCSTCSSRYAVPLYVSSYGGFSNALGIMQSSILLVNGFLPRWQCSFFFLPSSEGWILLLPASLDSRKGDVVCDGGLWKGVCVGICWFIVELGSKVVRMDEKTPLTGLGGCLRSGVCSGGFVACLVSGSGHLIGVDLRFLGRKLICTWMRMIWLRMFNNVCTLTLNSVFDQGERSANW</sequence>
<keyword evidence="2" id="KW-1185">Reference proteome</keyword>
<evidence type="ECO:0000313" key="2">
    <source>
        <dbReference type="Proteomes" id="UP000265520"/>
    </source>
</evidence>